<evidence type="ECO:0000256" key="1">
    <source>
        <dbReference type="SAM" id="MobiDB-lite"/>
    </source>
</evidence>
<feature type="compositionally biased region" description="Basic and acidic residues" evidence="1">
    <location>
        <begin position="642"/>
        <end position="653"/>
    </location>
</feature>
<organism evidence="3 4">
    <name type="scientific">Acaromyces ingoldii</name>
    <dbReference type="NCBI Taxonomy" id="215250"/>
    <lineage>
        <taxon>Eukaryota</taxon>
        <taxon>Fungi</taxon>
        <taxon>Dikarya</taxon>
        <taxon>Basidiomycota</taxon>
        <taxon>Ustilaginomycotina</taxon>
        <taxon>Exobasidiomycetes</taxon>
        <taxon>Exobasidiales</taxon>
        <taxon>Cryptobasidiaceae</taxon>
        <taxon>Acaromyces</taxon>
    </lineage>
</organism>
<dbReference type="InParanoid" id="A0A316YXB5"/>
<feature type="compositionally biased region" description="Low complexity" evidence="1">
    <location>
        <begin position="485"/>
        <end position="508"/>
    </location>
</feature>
<dbReference type="STRING" id="215250.A0A316YXB5"/>
<feature type="compositionally biased region" description="Polar residues" evidence="1">
    <location>
        <begin position="472"/>
        <end position="484"/>
    </location>
</feature>
<evidence type="ECO:0000313" key="4">
    <source>
        <dbReference type="Proteomes" id="UP000245768"/>
    </source>
</evidence>
<keyword evidence="2" id="KW-1133">Transmembrane helix</keyword>
<dbReference type="AlphaFoldDB" id="A0A316YXB5"/>
<feature type="compositionally biased region" description="Low complexity" evidence="1">
    <location>
        <begin position="93"/>
        <end position="106"/>
    </location>
</feature>
<keyword evidence="2" id="KW-0812">Transmembrane</keyword>
<keyword evidence="4" id="KW-1185">Reference proteome</keyword>
<feature type="region of interest" description="Disordered" evidence="1">
    <location>
        <begin position="567"/>
        <end position="653"/>
    </location>
</feature>
<dbReference type="RefSeq" id="XP_025380894.1">
    <property type="nucleotide sequence ID" value="XM_025523831.1"/>
</dbReference>
<accession>A0A316YXB5</accession>
<feature type="region of interest" description="Disordered" evidence="1">
    <location>
        <begin position="1"/>
        <end position="181"/>
    </location>
</feature>
<evidence type="ECO:0008006" key="5">
    <source>
        <dbReference type="Google" id="ProtNLM"/>
    </source>
</evidence>
<feature type="compositionally biased region" description="Basic and acidic residues" evidence="1">
    <location>
        <begin position="521"/>
        <end position="535"/>
    </location>
</feature>
<dbReference type="EMBL" id="KZ819634">
    <property type="protein sequence ID" value="PWN93696.1"/>
    <property type="molecule type" value="Genomic_DNA"/>
</dbReference>
<feature type="compositionally biased region" description="Low complexity" evidence="1">
    <location>
        <begin position="132"/>
        <end position="181"/>
    </location>
</feature>
<feature type="compositionally biased region" description="Basic and acidic residues" evidence="1">
    <location>
        <begin position="610"/>
        <end position="635"/>
    </location>
</feature>
<dbReference type="Proteomes" id="UP000245768">
    <property type="component" value="Unassembled WGS sequence"/>
</dbReference>
<evidence type="ECO:0000256" key="2">
    <source>
        <dbReference type="SAM" id="Phobius"/>
    </source>
</evidence>
<protein>
    <recommendedName>
        <fullName evidence="5">Mid2 domain-containing protein</fullName>
    </recommendedName>
</protein>
<reference evidence="3 4" key="1">
    <citation type="journal article" date="2018" name="Mol. Biol. Evol.">
        <title>Broad Genomic Sampling Reveals a Smut Pathogenic Ancestry of the Fungal Clade Ustilaginomycotina.</title>
        <authorList>
            <person name="Kijpornyongpan T."/>
            <person name="Mondo S.J."/>
            <person name="Barry K."/>
            <person name="Sandor L."/>
            <person name="Lee J."/>
            <person name="Lipzen A."/>
            <person name="Pangilinan J."/>
            <person name="LaButti K."/>
            <person name="Hainaut M."/>
            <person name="Henrissat B."/>
            <person name="Grigoriev I.V."/>
            <person name="Spatafora J.W."/>
            <person name="Aime M.C."/>
        </authorList>
    </citation>
    <scope>NUCLEOTIDE SEQUENCE [LARGE SCALE GENOMIC DNA]</scope>
    <source>
        <strain evidence="3 4">MCA 4198</strain>
    </source>
</reference>
<feature type="region of interest" description="Disordered" evidence="1">
    <location>
        <begin position="409"/>
        <end position="535"/>
    </location>
</feature>
<name>A0A316YXB5_9BASI</name>
<proteinExistence type="predicted"/>
<keyword evidence="2" id="KW-0472">Membrane</keyword>
<feature type="compositionally biased region" description="Gly residues" evidence="1">
    <location>
        <begin position="63"/>
        <end position="92"/>
    </location>
</feature>
<evidence type="ECO:0000313" key="3">
    <source>
        <dbReference type="EMBL" id="PWN93696.1"/>
    </source>
</evidence>
<sequence length="653" mass="66068">MSHLLPSFFNPTDGGNPPPPPSPAPSQMDSTTPPSTSPVTSDKSSSVQHSSSVDTSKASSSGTGNGGINASGGTGTTGGTGTGTGTGAGSAGGDANSGSTGSAAGTGENGGLVNEPTTTTSPVPAPAPPETVPTSTASMTTSVVSPTTTSALPTSTTSAAHSSSTTSAAQPTTTSSAAPVPTTVVVTTMPEPTATALPPPPSPPSGSGSGSNIGVIIGAIAGGICGVIVLIWLILIPIRKAQRKKKEVEWLTFGTENDHVNGSESTADVVRGGRPAADMDNSTTFAKDISGTTPEMYQMNSISNTGGASTTLYSHLDGNGSSPWVGPPPVPHPPSVGPDGSVLSGHDTTGYPYYEYDAQGYPPYYSASVTGAQAGMQVGGIVGGAAVAGYVSPNASSPEQHPQRIRGFGTGPPASIRTSPVVQPTRYQGSMHPSNSMGSMSYSQLSHGNNAYSNASQMSMGQGGGGGALQQPMPTASTGLPQSDTAAVSRNASSSATSTAVAVPAYSAQGLRRTASGSSIHRLDDDKSGGEDHEVMQREQIQAAVHQGSSSGEAGDNSAYDGLAVTYDQHGEPSHGDTRIDPPRQPHGEAPGQTLNYRRGQGQIRQRHAQGQDHTQEQEQGRQVARDRESLHEGTIDVSMTDQKHDFRITNDS</sequence>
<feature type="compositionally biased region" description="Basic and acidic residues" evidence="1">
    <location>
        <begin position="569"/>
        <end position="587"/>
    </location>
</feature>
<dbReference type="GeneID" id="37045747"/>
<feature type="region of interest" description="Disordered" evidence="1">
    <location>
        <begin position="262"/>
        <end position="283"/>
    </location>
</feature>
<feature type="compositionally biased region" description="Polar residues" evidence="1">
    <location>
        <begin position="416"/>
        <end position="454"/>
    </location>
</feature>
<dbReference type="OrthoDB" id="2556725at2759"/>
<gene>
    <name evidence="3" type="ORF">FA10DRAFT_283324</name>
</gene>
<feature type="compositionally biased region" description="Low complexity" evidence="1">
    <location>
        <begin position="25"/>
        <end position="62"/>
    </location>
</feature>
<feature type="transmembrane region" description="Helical" evidence="2">
    <location>
        <begin position="213"/>
        <end position="236"/>
    </location>
</feature>